<gene>
    <name evidence="2" type="ORF">KAM348_23970</name>
</gene>
<evidence type="ECO:0000313" key="3">
    <source>
        <dbReference type="Proteomes" id="UP000887009"/>
    </source>
</evidence>
<feature type="region of interest" description="Disordered" evidence="1">
    <location>
        <begin position="251"/>
        <end position="282"/>
    </location>
</feature>
<dbReference type="Gene3D" id="3.55.50.10">
    <property type="entry name" value="Baseplate protein-like domains"/>
    <property type="match status" value="1"/>
</dbReference>
<evidence type="ECO:0000256" key="1">
    <source>
        <dbReference type="SAM" id="MobiDB-lite"/>
    </source>
</evidence>
<dbReference type="PANTHER" id="PTHR35862:SF3">
    <property type="entry name" value="FELS-2 PROPHAGE PROTEIN"/>
    <property type="match status" value="1"/>
</dbReference>
<proteinExistence type="predicted"/>
<dbReference type="RefSeq" id="WP_223919984.1">
    <property type="nucleotide sequence ID" value="NZ_BPNL01000025.1"/>
</dbReference>
<dbReference type="EMBL" id="BPNL01000025">
    <property type="protein sequence ID" value="GJA54974.1"/>
    <property type="molecule type" value="Genomic_DNA"/>
</dbReference>
<accession>A0AAI9PAG0</accession>
<dbReference type="AlphaFoldDB" id="A0AAI9PAG0"/>
<reference evidence="2" key="1">
    <citation type="submission" date="2021-07" db="EMBL/GenBank/DDBJ databases">
        <title>Draft genome sequence of carbapenem-resistant Aeromonas spp. in Japan.</title>
        <authorList>
            <person name="Maehana S."/>
            <person name="Suzuki M."/>
            <person name="Kitasato H."/>
        </authorList>
    </citation>
    <scope>NUCLEOTIDE SEQUENCE</scope>
    <source>
        <strain evidence="2">KAM348</strain>
    </source>
</reference>
<evidence type="ECO:0000313" key="2">
    <source>
        <dbReference type="EMBL" id="GJA54974.1"/>
    </source>
</evidence>
<organism evidence="2 3">
    <name type="scientific">Aeromonas caviae</name>
    <name type="common">Aeromonas punctata</name>
    <dbReference type="NCBI Taxonomy" id="648"/>
    <lineage>
        <taxon>Bacteria</taxon>
        <taxon>Pseudomonadati</taxon>
        <taxon>Pseudomonadota</taxon>
        <taxon>Gammaproteobacteria</taxon>
        <taxon>Aeromonadales</taxon>
        <taxon>Aeromonadaceae</taxon>
        <taxon>Aeromonas</taxon>
    </lineage>
</organism>
<dbReference type="InterPro" id="IPR052726">
    <property type="entry name" value="Phage_Baseplate_Hub"/>
</dbReference>
<dbReference type="Gene3D" id="4.10.220.110">
    <property type="match status" value="1"/>
</dbReference>
<name>A0AAI9PAG0_AERCA</name>
<dbReference type="PANTHER" id="PTHR35862">
    <property type="entry name" value="FELS-2 PROPHAGE PROTEIN"/>
    <property type="match status" value="1"/>
</dbReference>
<dbReference type="Pfam" id="PF05954">
    <property type="entry name" value="Phage_GPD"/>
    <property type="match status" value="1"/>
</dbReference>
<comment type="caution">
    <text evidence="2">The sequence shown here is derived from an EMBL/GenBank/DDBJ whole genome shotgun (WGS) entry which is preliminary data.</text>
</comment>
<protein>
    <submittedName>
        <fullName evidence="2">Late control protein D</fullName>
    </submittedName>
</protein>
<dbReference type="Proteomes" id="UP000887009">
    <property type="component" value="Unassembled WGS sequence"/>
</dbReference>
<dbReference type="Gene3D" id="2.30.110.50">
    <property type="match status" value="1"/>
</dbReference>
<sequence length="392" mass="43033">MSLIDNALSAVSSTLTSQLGQFSITGADHKAPAYQLLIDGKDVSATIRPRLSGMTITDNRGFDADTFDIELDDSDGQLAMPRRGARMRALIGWQGQPLVDKGEFTIDEVEHSGTPDKLTIRGKSADLRGSLNKLRQTSYHQQTVGSIVDTIAQRHGLTTACAERFKGMLIDHIDQQNESDPAFLTRLAGQCGALTTIKAGRLLFIGQGKGLTASGKPLPSVIITRQDGDQHRFAVADRESYTGVVANWHDPKKATTKGSTLKRKRKTKPKQEQEQALQSDTTVDKEGRELLIGDSENVKVLRHIYANQTNAMRAARAEWERLQRGVAEFEITLATGRPELYPEQPTTVRGFKPQIDEAGWVLTRVAHSLTNSGYTNSISLEVAIDDLPEVTE</sequence>
<dbReference type="SUPFAM" id="SSF69279">
    <property type="entry name" value="Phage tail proteins"/>
    <property type="match status" value="1"/>
</dbReference>